<dbReference type="GO" id="GO:0004792">
    <property type="term" value="F:thiosulfate-cyanide sulfurtransferase activity"/>
    <property type="evidence" value="ECO:0007669"/>
    <property type="project" value="TreeGrafter"/>
</dbReference>
<dbReference type="Proteomes" id="UP000285146">
    <property type="component" value="Unassembled WGS sequence"/>
</dbReference>
<dbReference type="InterPro" id="IPR001763">
    <property type="entry name" value="Rhodanese-like_dom"/>
</dbReference>
<evidence type="ECO:0000313" key="2">
    <source>
        <dbReference type="EMBL" id="ROW14547.1"/>
    </source>
</evidence>
<dbReference type="InParanoid" id="A0A423XEX1"/>
<dbReference type="STRING" id="1230097.A0A423XEX1"/>
<comment type="caution">
    <text evidence="2">The sequence shown here is derived from an EMBL/GenBank/DDBJ whole genome shotgun (WGS) entry which is preliminary data.</text>
</comment>
<dbReference type="GO" id="GO:0005739">
    <property type="term" value="C:mitochondrion"/>
    <property type="evidence" value="ECO:0007669"/>
    <property type="project" value="TreeGrafter"/>
</dbReference>
<dbReference type="SUPFAM" id="SSF52821">
    <property type="entry name" value="Rhodanese/Cell cycle control phosphatase"/>
    <property type="match status" value="1"/>
</dbReference>
<proteinExistence type="predicted"/>
<dbReference type="Pfam" id="PF00581">
    <property type="entry name" value="Rhodanese"/>
    <property type="match status" value="1"/>
</dbReference>
<dbReference type="EMBL" id="LKEB01000013">
    <property type="protein sequence ID" value="ROW14547.1"/>
    <property type="molecule type" value="Genomic_DNA"/>
</dbReference>
<organism evidence="2 3">
    <name type="scientific">Cytospora leucostoma</name>
    <dbReference type="NCBI Taxonomy" id="1230097"/>
    <lineage>
        <taxon>Eukaryota</taxon>
        <taxon>Fungi</taxon>
        <taxon>Dikarya</taxon>
        <taxon>Ascomycota</taxon>
        <taxon>Pezizomycotina</taxon>
        <taxon>Sordariomycetes</taxon>
        <taxon>Sordariomycetidae</taxon>
        <taxon>Diaporthales</taxon>
        <taxon>Cytosporaceae</taxon>
        <taxon>Cytospora</taxon>
    </lineage>
</organism>
<dbReference type="AlphaFoldDB" id="A0A423XEX1"/>
<dbReference type="PROSITE" id="PS50206">
    <property type="entry name" value="RHODANESE_3"/>
    <property type="match status" value="1"/>
</dbReference>
<dbReference type="InterPro" id="IPR036873">
    <property type="entry name" value="Rhodanese-like_dom_sf"/>
</dbReference>
<sequence length="173" mass="18913">MASWRPTIPALRALRHIVARPIRQTAAIPIRQVTASLPVATTGAARRYSQQSGQNKVWSFEDVQKATQDPEAKVVIVDTREPGELASTGHVPGAINIPVASSPDSFHITEEDFEDRFGYARPDKDAEVVFYCKAGVRSRALAGLARDAGWTKVGEYPGSWLDWVGKGGKIERS</sequence>
<dbReference type="OrthoDB" id="566238at2759"/>
<gene>
    <name evidence="2" type="ORF">VPNG_03228</name>
</gene>
<accession>A0A423XEX1</accession>
<dbReference type="SMART" id="SM00450">
    <property type="entry name" value="RHOD"/>
    <property type="match status" value="1"/>
</dbReference>
<protein>
    <recommendedName>
        <fullName evidence="1">Rhodanese domain-containing protein</fullName>
    </recommendedName>
</protein>
<dbReference type="Gene3D" id="3.40.250.10">
    <property type="entry name" value="Rhodanese-like domain"/>
    <property type="match status" value="1"/>
</dbReference>
<evidence type="ECO:0000313" key="3">
    <source>
        <dbReference type="Proteomes" id="UP000285146"/>
    </source>
</evidence>
<keyword evidence="3" id="KW-1185">Reference proteome</keyword>
<dbReference type="PANTHER" id="PTHR44086:SF10">
    <property type="entry name" value="THIOSULFATE SULFURTRANSFERASE_RHODANESE-LIKE DOMAIN-CONTAINING PROTEIN 3"/>
    <property type="match status" value="1"/>
</dbReference>
<reference evidence="2 3" key="1">
    <citation type="submission" date="2015-09" db="EMBL/GenBank/DDBJ databases">
        <title>Host preference determinants of Valsa canker pathogens revealed by comparative genomics.</title>
        <authorList>
            <person name="Yin Z."/>
            <person name="Huang L."/>
        </authorList>
    </citation>
    <scope>NUCLEOTIDE SEQUENCE [LARGE SCALE GENOMIC DNA]</scope>
    <source>
        <strain evidence="2 3">SXYLt</strain>
    </source>
</reference>
<evidence type="ECO:0000259" key="1">
    <source>
        <dbReference type="PROSITE" id="PS50206"/>
    </source>
</evidence>
<feature type="domain" description="Rhodanese" evidence="1">
    <location>
        <begin position="70"/>
        <end position="172"/>
    </location>
</feature>
<dbReference type="CDD" id="cd01519">
    <property type="entry name" value="RHOD_HSP67B2"/>
    <property type="match status" value="1"/>
</dbReference>
<dbReference type="PANTHER" id="PTHR44086">
    <property type="entry name" value="THIOSULFATE SULFURTRANSFERASE RDL2, MITOCHONDRIAL-RELATED"/>
    <property type="match status" value="1"/>
</dbReference>
<name>A0A423XEX1_9PEZI</name>
<dbReference type="FunCoup" id="A0A423XEX1">
    <property type="interactions" value="522"/>
</dbReference>